<dbReference type="PIRSF" id="PIRSF029766">
    <property type="entry name" value="UCP029766"/>
    <property type="match status" value="1"/>
</dbReference>
<dbReference type="GO" id="GO:0009289">
    <property type="term" value="C:pilus"/>
    <property type="evidence" value="ECO:0007669"/>
    <property type="project" value="InterPro"/>
</dbReference>
<name>A0A0N9V9N6_9GAMM</name>
<dbReference type="Pfam" id="PF00419">
    <property type="entry name" value="Fimbrial"/>
    <property type="match status" value="1"/>
</dbReference>
<feature type="chain" id="PRO_5006039344" description="Fimbrial-type adhesion domain-containing protein" evidence="1">
    <location>
        <begin position="23"/>
        <end position="446"/>
    </location>
</feature>
<keyword evidence="4" id="KW-1185">Reference proteome</keyword>
<gene>
    <name evidence="3" type="ORF">AOY20_11010</name>
</gene>
<evidence type="ECO:0000313" key="4">
    <source>
        <dbReference type="Proteomes" id="UP000064939"/>
    </source>
</evidence>
<dbReference type="RefSeq" id="WP_054581904.1">
    <property type="nucleotide sequence ID" value="NZ_CP012808.1"/>
</dbReference>
<keyword evidence="1" id="KW-0732">Signal</keyword>
<dbReference type="GO" id="GO:0007155">
    <property type="term" value="P:cell adhesion"/>
    <property type="evidence" value="ECO:0007669"/>
    <property type="project" value="InterPro"/>
</dbReference>
<dbReference type="InterPro" id="IPR008966">
    <property type="entry name" value="Adhesion_dom_sf"/>
</dbReference>
<dbReference type="EMBL" id="CP012808">
    <property type="protein sequence ID" value="ALH96016.1"/>
    <property type="molecule type" value="Genomic_DNA"/>
</dbReference>
<dbReference type="InterPro" id="IPR000259">
    <property type="entry name" value="Adhesion_dom_fimbrial"/>
</dbReference>
<sequence length="446" mass="47482">MKPIYKALMLVGISLAASTSFARCELGSPLINDTTDSGATGINYGTINVASPYLQPAGSVIAHTVVQSPNLPRATSPDQALWTCDKADLPDIYFMVATNGDEPWGGHIDIGGPDGLSDVYATWWQYVGVKHQMRDVVFTRYWKRLDIETYGERADGKIDIRVRDIPPLEVTLYRVSSTVPTSPRGSFCGYNGQIVRGNYKSGYREGSNISYLCNQPSAYVQLGGNSNVAFAFSHDALGSDSNVNYLFWGAWNGFGYGFYNSTTNLTQAETCVARNATPVVNFGSVAAPDLNRGAAARANLNVEIECSNSAVSGVNSDQVAIGFLPSTAALSNAQSLGLLNGNGSSDYLVSDDYFNDNSAKGVGIQLRNPSTGTEMKFLGASSASSTGGGQAAGWYPALEGNPTIIGSITGYTKYSQQYEAALRKLPDTDIKSGTVKATATVIVKVQ</sequence>
<dbReference type="SUPFAM" id="SSF49401">
    <property type="entry name" value="Bacterial adhesins"/>
    <property type="match status" value="1"/>
</dbReference>
<dbReference type="KEGG" id="aei:AOY20_11010"/>
<reference evidence="3 4" key="1">
    <citation type="journal article" date="2015" name="Int. J. Syst. Evol. Microbiol.">
        <title>Acinetobacter equi sp. nov. isolated from horse faeces.</title>
        <authorList>
            <person name="Poppel M.T."/>
            <person name="Skiebe E."/>
            <person name="Laue M."/>
            <person name="Bergmann H."/>
            <person name="Ebersberger I."/>
            <person name="Garn T."/>
            <person name="Fruth A."/>
            <person name="Baumgardt S."/>
            <person name="Busse H.J."/>
            <person name="Wilharm G."/>
        </authorList>
    </citation>
    <scope>NUCLEOTIDE SEQUENCE [LARGE SCALE GENOMIC DNA]</scope>
    <source>
        <strain evidence="3 4">114</strain>
    </source>
</reference>
<evidence type="ECO:0000259" key="2">
    <source>
        <dbReference type="Pfam" id="PF00419"/>
    </source>
</evidence>
<dbReference type="Gene3D" id="2.60.40.1090">
    <property type="entry name" value="Fimbrial-type adhesion domain"/>
    <property type="match status" value="1"/>
</dbReference>
<dbReference type="InterPro" id="IPR036937">
    <property type="entry name" value="Adhesion_dom_fimbrial_sf"/>
</dbReference>
<dbReference type="Proteomes" id="UP000064939">
    <property type="component" value="Chromosome"/>
</dbReference>
<dbReference type="AlphaFoldDB" id="A0A0N9V9N6"/>
<dbReference type="STRING" id="1324350.AOY20_11010"/>
<protein>
    <recommendedName>
        <fullName evidence="2">Fimbrial-type adhesion domain-containing protein</fullName>
    </recommendedName>
</protein>
<evidence type="ECO:0000313" key="3">
    <source>
        <dbReference type="EMBL" id="ALH96016.1"/>
    </source>
</evidence>
<accession>A0A0N9V9N6</accession>
<proteinExistence type="predicted"/>
<evidence type="ECO:0000256" key="1">
    <source>
        <dbReference type="SAM" id="SignalP"/>
    </source>
</evidence>
<dbReference type="OrthoDB" id="8875995at2"/>
<organism evidence="3 4">
    <name type="scientific">Acinetobacter equi</name>
    <dbReference type="NCBI Taxonomy" id="1324350"/>
    <lineage>
        <taxon>Bacteria</taxon>
        <taxon>Pseudomonadati</taxon>
        <taxon>Pseudomonadota</taxon>
        <taxon>Gammaproteobacteria</taxon>
        <taxon>Moraxellales</taxon>
        <taxon>Moraxellaceae</taxon>
        <taxon>Acinetobacter</taxon>
    </lineage>
</organism>
<feature type="domain" description="Fimbrial-type adhesion" evidence="2">
    <location>
        <begin position="264"/>
        <end position="446"/>
    </location>
</feature>
<dbReference type="InterPro" id="IPR011228">
    <property type="entry name" value="UCP029766"/>
</dbReference>
<feature type="signal peptide" evidence="1">
    <location>
        <begin position="1"/>
        <end position="22"/>
    </location>
</feature>